<keyword evidence="6" id="KW-0677">Repeat</keyword>
<evidence type="ECO:0000313" key="11">
    <source>
        <dbReference type="Proteomes" id="UP000230423"/>
    </source>
</evidence>
<dbReference type="GO" id="GO:0006417">
    <property type="term" value="P:regulation of translation"/>
    <property type="evidence" value="ECO:0007669"/>
    <property type="project" value="UniProtKB-KW"/>
</dbReference>
<name>A0A2G9URV8_TELCI</name>
<evidence type="ECO:0000259" key="9">
    <source>
        <dbReference type="Pfam" id="PF08662"/>
    </source>
</evidence>
<dbReference type="Pfam" id="PF08662">
    <property type="entry name" value="eIF2A"/>
    <property type="match status" value="1"/>
</dbReference>
<evidence type="ECO:0000256" key="7">
    <source>
        <dbReference type="ARBA" id="ARBA00022845"/>
    </source>
</evidence>
<organism evidence="10 11">
    <name type="scientific">Teladorsagia circumcincta</name>
    <name type="common">Brown stomach worm</name>
    <name type="synonym">Ostertagia circumcincta</name>
    <dbReference type="NCBI Taxonomy" id="45464"/>
    <lineage>
        <taxon>Eukaryota</taxon>
        <taxon>Metazoa</taxon>
        <taxon>Ecdysozoa</taxon>
        <taxon>Nematoda</taxon>
        <taxon>Chromadorea</taxon>
        <taxon>Rhabditida</taxon>
        <taxon>Rhabditina</taxon>
        <taxon>Rhabditomorpha</taxon>
        <taxon>Strongyloidea</taxon>
        <taxon>Trichostrongylidae</taxon>
        <taxon>Teladorsagia</taxon>
    </lineage>
</organism>
<dbReference type="GO" id="GO:0022627">
    <property type="term" value="C:cytosolic small ribosomal subunit"/>
    <property type="evidence" value="ECO:0007669"/>
    <property type="project" value="TreeGrafter"/>
</dbReference>
<dbReference type="GO" id="GO:0003729">
    <property type="term" value="F:mRNA binding"/>
    <property type="evidence" value="ECO:0007669"/>
    <property type="project" value="TreeGrafter"/>
</dbReference>
<keyword evidence="7" id="KW-0810">Translation regulation</keyword>
<dbReference type="AlphaFoldDB" id="A0A2G9URV8"/>
<proteinExistence type="inferred from homology"/>
<dbReference type="Proteomes" id="UP000230423">
    <property type="component" value="Unassembled WGS sequence"/>
</dbReference>
<dbReference type="SUPFAM" id="SSF82171">
    <property type="entry name" value="DPP6 N-terminal domain-like"/>
    <property type="match status" value="1"/>
</dbReference>
<dbReference type="Gene3D" id="2.130.10.10">
    <property type="entry name" value="YVTN repeat-like/Quinoprotein amine dehydrogenase"/>
    <property type="match status" value="1"/>
</dbReference>
<evidence type="ECO:0000256" key="5">
    <source>
        <dbReference type="ARBA" id="ARBA00022574"/>
    </source>
</evidence>
<evidence type="ECO:0000256" key="2">
    <source>
        <dbReference type="ARBA" id="ARBA00009573"/>
    </source>
</evidence>
<dbReference type="GO" id="GO:0043022">
    <property type="term" value="F:ribosome binding"/>
    <property type="evidence" value="ECO:0007669"/>
    <property type="project" value="TreeGrafter"/>
</dbReference>
<evidence type="ECO:0000256" key="8">
    <source>
        <dbReference type="ARBA" id="ARBA00022917"/>
    </source>
</evidence>
<evidence type="ECO:0000256" key="3">
    <source>
        <dbReference type="ARBA" id="ARBA00013819"/>
    </source>
</evidence>
<keyword evidence="4 10" id="KW-0396">Initiation factor</keyword>
<feature type="domain" description="Translation initiation factor beta propellor-like" evidence="9">
    <location>
        <begin position="193"/>
        <end position="391"/>
    </location>
</feature>
<protein>
    <recommendedName>
        <fullName evidence="3">Eukaryotic translation initiation factor 2A</fullName>
    </recommendedName>
</protein>
<dbReference type="InterPro" id="IPR015943">
    <property type="entry name" value="WD40/YVTN_repeat-like_dom_sf"/>
</dbReference>
<dbReference type="PANTHER" id="PTHR13227:SF0">
    <property type="entry name" value="EUKARYOTIC TRANSLATION INITIATION FACTOR 2A"/>
    <property type="match status" value="1"/>
</dbReference>
<dbReference type="GO" id="GO:0000049">
    <property type="term" value="F:tRNA binding"/>
    <property type="evidence" value="ECO:0007669"/>
    <property type="project" value="TreeGrafter"/>
</dbReference>
<evidence type="ECO:0000256" key="1">
    <source>
        <dbReference type="ARBA" id="ARBA00003993"/>
    </source>
</evidence>
<dbReference type="GO" id="GO:0003743">
    <property type="term" value="F:translation initiation factor activity"/>
    <property type="evidence" value="ECO:0007669"/>
    <property type="project" value="UniProtKB-KW"/>
</dbReference>
<accession>A0A2G9URV8</accession>
<comment type="function">
    <text evidence="1">Functions in the early steps of protein synthesis of a small number of specific mRNAs. Acts by directing the binding of methionyl-tRNAi to 40S ribosomal subunits. In contrast to the eIF-2 complex, it binds methionyl-tRNAi to 40S subunits in a codon-dependent manner, whereas the eIF-2 complex binds methionyl-tRNAi to 40S subunits in a GTP-dependent manner.</text>
</comment>
<comment type="similarity">
    <text evidence="2">Belongs to the WD repeat EIF2A family.</text>
</comment>
<reference evidence="10 11" key="1">
    <citation type="submission" date="2015-09" db="EMBL/GenBank/DDBJ databases">
        <title>Draft genome of the parasitic nematode Teladorsagia circumcincta isolate WARC Sus (inbred).</title>
        <authorList>
            <person name="Mitreva M."/>
        </authorList>
    </citation>
    <scope>NUCLEOTIDE SEQUENCE [LARGE SCALE GENOMIC DNA]</scope>
    <source>
        <strain evidence="10 11">S</strain>
    </source>
</reference>
<keyword evidence="11" id="KW-1185">Reference proteome</keyword>
<dbReference type="PANTHER" id="PTHR13227">
    <property type="entry name" value="EUKARYOTIC TRANSLATION INITIATION FACTOR 2A"/>
    <property type="match status" value="1"/>
</dbReference>
<keyword evidence="8" id="KW-0648">Protein biosynthesis</keyword>
<evidence type="ECO:0000313" key="10">
    <source>
        <dbReference type="EMBL" id="PIO72995.1"/>
    </source>
</evidence>
<evidence type="ECO:0000256" key="4">
    <source>
        <dbReference type="ARBA" id="ARBA00022540"/>
    </source>
</evidence>
<dbReference type="OrthoDB" id="2194683at2759"/>
<dbReference type="EMBL" id="KZ345549">
    <property type="protein sequence ID" value="PIO72995.1"/>
    <property type="molecule type" value="Genomic_DNA"/>
</dbReference>
<evidence type="ECO:0000256" key="6">
    <source>
        <dbReference type="ARBA" id="ARBA00022737"/>
    </source>
</evidence>
<dbReference type="InterPro" id="IPR013979">
    <property type="entry name" value="TIF_beta_prop-like"/>
</dbReference>
<sequence length="517" mass="57708">MGDNLVYAVRGSNGISMRRGFATDSSVLFEDSGTRAFEVAGGKEIVNADLKRTRRILFTPRDSYIVTYEPYVVYGPKVSPAQKPEPNMRVFSVADGKQVAELVASKEELWMPQFADDESIAVRLVGRKYDRKLAVQNVKVFAVSPGQAPLHVACYSPSSGVRDLDARDVLLLSTPGRVQIRSLDLPFTVVTAKNFFKTERATMQWNGKGTAVLVLSSTDVDASNQSYYGEQHVYLLNLSSGESFKVHLPKTGPVHAAKWSPNGREFCVCYGFMPAKASIYNLRGDEIFHTDEGPRNDVFYNAFGNILLTCGFGNLGKGKMEFWDAEKKKLIVSIEVPNTTLFEWAPDGQHFVTATTTPRLRIDNGFRMWHYSGKLVKEVMYDSPNEELWEVKFRPMSSYNKFEVKELTKAELECAGLMKQVSSSNGDTKSVKAVRSDTAYVPPHLRKDNQTTAGGESNHVKMTETEKKAFVIKKKLRDVGTLKARLAKGEELQQSQLEKIARESEFLAQLAALEGTQ</sequence>
<keyword evidence="5" id="KW-0853">WD repeat</keyword>
<gene>
    <name evidence="10" type="ORF">TELCIR_05048</name>
</gene>
<dbReference type="InterPro" id="IPR011387">
    <property type="entry name" value="TIF2A"/>
</dbReference>